<evidence type="ECO:0000313" key="1">
    <source>
        <dbReference type="EMBL" id="ACQ93017.1"/>
    </source>
</evidence>
<accession>C4LEK0</accession>
<evidence type="ECO:0008006" key="3">
    <source>
        <dbReference type="Google" id="ProtNLM"/>
    </source>
</evidence>
<name>C4LEK0_TOLAT</name>
<reference evidence="1 2" key="2">
    <citation type="journal article" date="2011" name="Stand. Genomic Sci.">
        <title>Complete genome sequence of Tolumonas auensis type strain (TA 4).</title>
        <authorList>
            <person name="Chertkov O."/>
            <person name="Copeland A."/>
            <person name="Lucas S."/>
            <person name="Lapidus A."/>
            <person name="Berry K.W."/>
            <person name="Detter J.C."/>
            <person name="Del Rio T.G."/>
            <person name="Hammon N."/>
            <person name="Dalin E."/>
            <person name="Tice H."/>
            <person name="Pitluck S."/>
            <person name="Richardson P."/>
            <person name="Bruce D."/>
            <person name="Goodwin L."/>
            <person name="Han C."/>
            <person name="Tapia R."/>
            <person name="Saunders E."/>
            <person name="Schmutz J."/>
            <person name="Brettin T."/>
            <person name="Larimer F."/>
            <person name="Land M."/>
            <person name="Hauser L."/>
            <person name="Spring S."/>
            <person name="Rohde M."/>
            <person name="Kyrpides N.C."/>
            <person name="Ivanova N."/>
            <person name="Goker M."/>
            <person name="Beller H.R."/>
            <person name="Klenk H.P."/>
            <person name="Woyke T."/>
        </authorList>
    </citation>
    <scope>NUCLEOTIDE SEQUENCE [LARGE SCALE GENOMIC DNA]</scope>
    <source>
        <strain evidence="2">DSM 9187 / TA4</strain>
    </source>
</reference>
<reference evidence="2" key="1">
    <citation type="submission" date="2009-05" db="EMBL/GenBank/DDBJ databases">
        <title>Complete sequence of Tolumonas auensis DSM 9187.</title>
        <authorList>
            <consortium name="US DOE Joint Genome Institute"/>
            <person name="Lucas S."/>
            <person name="Copeland A."/>
            <person name="Lapidus A."/>
            <person name="Glavina del Rio T."/>
            <person name="Tice H."/>
            <person name="Bruce D."/>
            <person name="Goodwin L."/>
            <person name="Pitluck S."/>
            <person name="Chertkov O."/>
            <person name="Brettin T."/>
            <person name="Detter J.C."/>
            <person name="Han C."/>
            <person name="Larimer F."/>
            <person name="Land M."/>
            <person name="Hauser L."/>
            <person name="Kyrpides N."/>
            <person name="Mikhailova N."/>
            <person name="Spring S."/>
            <person name="Beller H."/>
        </authorList>
    </citation>
    <scope>NUCLEOTIDE SEQUENCE [LARGE SCALE GENOMIC DNA]</scope>
    <source>
        <strain evidence="2">DSM 9187 / TA4</strain>
    </source>
</reference>
<sequence>MIISASRRTDIPAFYSDWFMNRIKAGFVMTRNPFNSKQIRQISLLPADVDVIVFWTRNAFPMLKHLNLLDEMGYRYYFQYTITGYPRALETTTLHPLKAIDNFIKLSQQIGKEKVIWRYDPILLCNLLPAEEHIRLFSRIAGLLRGYTTRVVVSFADFYKKTERNLRGVGDLTVSDITQNREQYSELSKALSQIAAAHEMEIFSCSEKVIDPEHDIPHGACIDAALIEKLFHLHLSVKKDKNQRTECLCVQSVDIGAYNTCVHGCQYCYATYHHQQAVRNYKQHDPDSPFLLNPAELIPVR</sequence>
<organism evidence="1 2">
    <name type="scientific">Tolumonas auensis (strain DSM 9187 / NBRC 110442 / TA 4)</name>
    <dbReference type="NCBI Taxonomy" id="595494"/>
    <lineage>
        <taxon>Bacteria</taxon>
        <taxon>Pseudomonadati</taxon>
        <taxon>Pseudomonadota</taxon>
        <taxon>Gammaproteobacteria</taxon>
        <taxon>Aeromonadales</taxon>
        <taxon>Aeromonadaceae</taxon>
        <taxon>Tolumonas</taxon>
    </lineage>
</organism>
<dbReference type="EMBL" id="CP001616">
    <property type="protein sequence ID" value="ACQ93017.1"/>
    <property type="molecule type" value="Genomic_DNA"/>
</dbReference>
<proteinExistence type="predicted"/>
<dbReference type="eggNOG" id="COG1533">
    <property type="taxonomic scope" value="Bacteria"/>
</dbReference>
<protein>
    <recommendedName>
        <fullName evidence="3">DUF1848 domain-containing protein</fullName>
    </recommendedName>
</protein>
<dbReference type="AlphaFoldDB" id="C4LEK0"/>
<evidence type="ECO:0000313" key="2">
    <source>
        <dbReference type="Proteomes" id="UP000009073"/>
    </source>
</evidence>
<dbReference type="KEGG" id="tau:Tola_1402"/>
<dbReference type="OrthoDB" id="9771212at2"/>
<dbReference type="InterPro" id="IPR014998">
    <property type="entry name" value="DUF1848"/>
</dbReference>
<dbReference type="HOGENOM" id="CLU_069130_0_0_6"/>
<dbReference type="Proteomes" id="UP000009073">
    <property type="component" value="Chromosome"/>
</dbReference>
<dbReference type="RefSeq" id="WP_015878489.1">
    <property type="nucleotide sequence ID" value="NC_012691.1"/>
</dbReference>
<gene>
    <name evidence="1" type="ordered locus">Tola_1402</name>
</gene>
<dbReference type="STRING" id="595494.Tola_1402"/>
<dbReference type="Pfam" id="PF08902">
    <property type="entry name" value="DUF1848"/>
    <property type="match status" value="1"/>
</dbReference>
<keyword evidence="2" id="KW-1185">Reference proteome</keyword>